<protein>
    <submittedName>
        <fullName evidence="1">Uncharacterized protein</fullName>
    </submittedName>
</protein>
<organism evidence="1">
    <name type="scientific">Leviviridae sp</name>
    <dbReference type="NCBI Taxonomy" id="2027243"/>
    <lineage>
        <taxon>Viruses</taxon>
        <taxon>Riboviria</taxon>
        <taxon>Orthornavirae</taxon>
        <taxon>Lenarviricota</taxon>
        <taxon>Leviviricetes</taxon>
        <taxon>Norzivirales</taxon>
        <taxon>Fiersviridae</taxon>
    </lineage>
</organism>
<reference evidence="1" key="1">
    <citation type="submission" date="2019-05" db="EMBL/GenBank/DDBJ databases">
        <title>Metatranscriptomic reconstruction reveals RNA viruses with the potential to shape carbon cycling in soil.</title>
        <authorList>
            <person name="Starr E.P."/>
            <person name="Nuccio E."/>
            <person name="Pett-Ridge J."/>
            <person name="Banfield J.F."/>
            <person name="Firestone M.K."/>
        </authorList>
    </citation>
    <scope>NUCLEOTIDE SEQUENCE</scope>
    <source>
        <strain evidence="1">H4_Bulk_46_scaffold_624</strain>
    </source>
</reference>
<proteinExistence type="predicted"/>
<accession>A0A514D4A4</accession>
<dbReference type="EMBL" id="MN034087">
    <property type="protein sequence ID" value="QDH88443.1"/>
    <property type="molecule type" value="Genomic_RNA"/>
</dbReference>
<gene>
    <name evidence="1" type="ORF">H4Bulk46624_000002</name>
</gene>
<sequence length="120" mass="12836">MLADPQTVTINAVPVTLPKIDDRPTTNVYADLANGSTLYTTQRVTGKDNRRRSSASLQKEKIAADALTAINARINGSSTFSVAYPTGFTALEIEQQALALIAWLTASSNANLKKVIAGER</sequence>
<evidence type="ECO:0000313" key="1">
    <source>
        <dbReference type="EMBL" id="QDH88443.1"/>
    </source>
</evidence>
<name>A0A514D4A4_9VIRU</name>